<dbReference type="GO" id="GO:0009313">
    <property type="term" value="P:oligosaccharide catabolic process"/>
    <property type="evidence" value="ECO:0007669"/>
    <property type="project" value="TreeGrafter"/>
</dbReference>
<dbReference type="PANTHER" id="PTHR46017">
    <property type="entry name" value="ALPHA-MANNOSIDASE 2C1"/>
    <property type="match status" value="1"/>
</dbReference>
<dbReference type="AlphaFoldDB" id="A0A0B7AQ48"/>
<dbReference type="Pfam" id="PF07748">
    <property type="entry name" value="Glyco_hydro_38C"/>
    <property type="match status" value="1"/>
</dbReference>
<organism evidence="3">
    <name type="scientific">Arion vulgaris</name>
    <dbReference type="NCBI Taxonomy" id="1028688"/>
    <lineage>
        <taxon>Eukaryota</taxon>
        <taxon>Metazoa</taxon>
        <taxon>Spiralia</taxon>
        <taxon>Lophotrochozoa</taxon>
        <taxon>Mollusca</taxon>
        <taxon>Gastropoda</taxon>
        <taxon>Heterobranchia</taxon>
        <taxon>Euthyneura</taxon>
        <taxon>Panpulmonata</taxon>
        <taxon>Eupulmonata</taxon>
        <taxon>Stylommatophora</taxon>
        <taxon>Helicina</taxon>
        <taxon>Arionoidea</taxon>
        <taxon>Arionidae</taxon>
        <taxon>Arion</taxon>
    </lineage>
</organism>
<dbReference type="EMBL" id="HACG01035868">
    <property type="protein sequence ID" value="CEK82733.1"/>
    <property type="molecule type" value="Transcribed_RNA"/>
</dbReference>
<reference evidence="3" key="1">
    <citation type="submission" date="2014-12" db="EMBL/GenBank/DDBJ databases">
        <title>Insight into the proteome of Arion vulgaris.</title>
        <authorList>
            <person name="Aradska J."/>
            <person name="Bulat T."/>
            <person name="Smidak R."/>
            <person name="Sarate P."/>
            <person name="Gangsoo J."/>
            <person name="Sialana F."/>
            <person name="Bilban M."/>
            <person name="Lubec G."/>
        </authorList>
    </citation>
    <scope>NUCLEOTIDE SEQUENCE</scope>
    <source>
        <tissue evidence="3">Skin</tissue>
    </source>
</reference>
<name>A0A0B7AQ48_9EUPU</name>
<evidence type="ECO:0000313" key="2">
    <source>
        <dbReference type="EMBL" id="CEK82733.1"/>
    </source>
</evidence>
<dbReference type="GO" id="GO:0006013">
    <property type="term" value="P:mannose metabolic process"/>
    <property type="evidence" value="ECO:0007669"/>
    <property type="project" value="InterPro"/>
</dbReference>
<sequence>MTNGQLRAVIDSLGRLVSLTCYDKRTNSWSKEAIDSHQPANQFLLYDDVPLYWDAWDVMDYHLETSISENERHLCNKPLSID</sequence>
<dbReference type="InterPro" id="IPR011682">
    <property type="entry name" value="Glyco_hydro_38_C"/>
</dbReference>
<feature type="domain" description="Glycosyl hydrolase family 38 C-terminal" evidence="1">
    <location>
        <begin position="2"/>
        <end position="71"/>
    </location>
</feature>
<evidence type="ECO:0000259" key="1">
    <source>
        <dbReference type="Pfam" id="PF07748"/>
    </source>
</evidence>
<accession>A0A0B7AQ48</accession>
<dbReference type="InterPro" id="IPR011013">
    <property type="entry name" value="Gal_mutarotase_sf_dom"/>
</dbReference>
<dbReference type="PANTHER" id="PTHR46017:SF1">
    <property type="entry name" value="ALPHA-MANNOSIDASE 2C1"/>
    <property type="match status" value="1"/>
</dbReference>
<proteinExistence type="predicted"/>
<dbReference type="EMBL" id="HACG01035872">
    <property type="protein sequence ID" value="CEK82737.1"/>
    <property type="molecule type" value="Transcribed_RNA"/>
</dbReference>
<protein>
    <recommendedName>
        <fullName evidence="1">Glycosyl hydrolase family 38 C-terminal domain-containing protein</fullName>
    </recommendedName>
</protein>
<dbReference type="GO" id="GO:0004559">
    <property type="term" value="F:alpha-mannosidase activity"/>
    <property type="evidence" value="ECO:0007669"/>
    <property type="project" value="InterPro"/>
</dbReference>
<evidence type="ECO:0000313" key="3">
    <source>
        <dbReference type="EMBL" id="CEK82737.1"/>
    </source>
</evidence>
<dbReference type="SUPFAM" id="SSF74650">
    <property type="entry name" value="Galactose mutarotase-like"/>
    <property type="match status" value="1"/>
</dbReference>
<dbReference type="GO" id="GO:0030246">
    <property type="term" value="F:carbohydrate binding"/>
    <property type="evidence" value="ECO:0007669"/>
    <property type="project" value="InterPro"/>
</dbReference>
<gene>
    <name evidence="3" type="primary">ORF133299</name>
    <name evidence="2" type="synonym">ORF133245</name>
</gene>